<comment type="caution">
    <text evidence="5">The sequence shown here is derived from an EMBL/GenBank/DDBJ whole genome shotgun (WGS) entry which is preliminary data.</text>
</comment>
<proteinExistence type="predicted"/>
<dbReference type="RefSeq" id="WP_188364278.1">
    <property type="nucleotide sequence ID" value="NZ_BAABJF010000032.1"/>
</dbReference>
<reference evidence="5" key="1">
    <citation type="journal article" date="2014" name="Int. J. Syst. Evol. Microbiol.">
        <title>Complete genome sequence of Corynebacterium casei LMG S-19264T (=DSM 44701T), isolated from a smear-ripened cheese.</title>
        <authorList>
            <consortium name="US DOE Joint Genome Institute (JGI-PGF)"/>
            <person name="Walter F."/>
            <person name="Albersmeier A."/>
            <person name="Kalinowski J."/>
            <person name="Ruckert C."/>
        </authorList>
    </citation>
    <scope>NUCLEOTIDE SEQUENCE</scope>
    <source>
        <strain evidence="5">CGMCC 1.12181</strain>
    </source>
</reference>
<reference evidence="5" key="2">
    <citation type="submission" date="2020-09" db="EMBL/GenBank/DDBJ databases">
        <authorList>
            <person name="Sun Q."/>
            <person name="Zhou Y."/>
        </authorList>
    </citation>
    <scope>NUCLEOTIDE SEQUENCE</scope>
    <source>
        <strain evidence="5">CGMCC 1.12181</strain>
    </source>
</reference>
<keyword evidence="3 5" id="KW-0012">Acyltransferase</keyword>
<sequence length="189" mass="21412">MGGLSRWILKILGWQIINDLPADKKYMLIVAPHTSNWDFVYGVLAKSAVGLKVSFLGKDSLFKSPLGWWFKALGGIPVYRDQKLNMVEQMVVQFKQRQHMILTMSPEGTRSRLKYWKSGFYHIACGAGVPIVMATLNFAEKQIKLGGRFMPSGQVTQDMDKVRDFYAGIQGKKPQYQGPVRLKIEPADE</sequence>
<dbReference type="GO" id="GO:0003841">
    <property type="term" value="F:1-acylglycerol-3-phosphate O-acyltransferase activity"/>
    <property type="evidence" value="ECO:0007669"/>
    <property type="project" value="TreeGrafter"/>
</dbReference>
<keyword evidence="6" id="KW-1185">Reference proteome</keyword>
<evidence type="ECO:0000256" key="2">
    <source>
        <dbReference type="ARBA" id="ARBA00022679"/>
    </source>
</evidence>
<name>A0A917FJ54_9GAMM</name>
<dbReference type="GO" id="GO:0006654">
    <property type="term" value="P:phosphatidic acid biosynthetic process"/>
    <property type="evidence" value="ECO:0007669"/>
    <property type="project" value="TreeGrafter"/>
</dbReference>
<evidence type="ECO:0000256" key="3">
    <source>
        <dbReference type="ARBA" id="ARBA00023315"/>
    </source>
</evidence>
<evidence type="ECO:0000313" key="5">
    <source>
        <dbReference type="EMBL" id="GGF88338.1"/>
    </source>
</evidence>
<comment type="pathway">
    <text evidence="1">Lipid metabolism.</text>
</comment>
<dbReference type="SMART" id="SM00563">
    <property type="entry name" value="PlsC"/>
    <property type="match status" value="1"/>
</dbReference>
<accession>A0A917FJ54</accession>
<evidence type="ECO:0000259" key="4">
    <source>
        <dbReference type="SMART" id="SM00563"/>
    </source>
</evidence>
<keyword evidence="2" id="KW-0808">Transferase</keyword>
<organism evidence="5 6">
    <name type="scientific">Marinicella pacifica</name>
    <dbReference type="NCBI Taxonomy" id="1171543"/>
    <lineage>
        <taxon>Bacteria</taxon>
        <taxon>Pseudomonadati</taxon>
        <taxon>Pseudomonadota</taxon>
        <taxon>Gammaproteobacteria</taxon>
        <taxon>Lysobacterales</taxon>
        <taxon>Marinicellaceae</taxon>
        <taxon>Marinicella</taxon>
    </lineage>
</organism>
<feature type="domain" description="Phospholipid/glycerol acyltransferase" evidence="4">
    <location>
        <begin position="27"/>
        <end position="139"/>
    </location>
</feature>
<dbReference type="EMBL" id="BMEO01000002">
    <property type="protein sequence ID" value="GGF88338.1"/>
    <property type="molecule type" value="Genomic_DNA"/>
</dbReference>
<dbReference type="AlphaFoldDB" id="A0A917FJ54"/>
<dbReference type="CDD" id="cd07988">
    <property type="entry name" value="LPLAT_ABO13168-like"/>
    <property type="match status" value="1"/>
</dbReference>
<dbReference type="Pfam" id="PF01553">
    <property type="entry name" value="Acyltransferase"/>
    <property type="match status" value="1"/>
</dbReference>
<dbReference type="PANTHER" id="PTHR10434:SF9">
    <property type="entry name" value="PHOSPHOLIPID_GLYCEROL ACYLTRANSFERASE DOMAIN-CONTAINING PROTEIN"/>
    <property type="match status" value="1"/>
</dbReference>
<evidence type="ECO:0000256" key="1">
    <source>
        <dbReference type="ARBA" id="ARBA00005189"/>
    </source>
</evidence>
<dbReference type="Proteomes" id="UP000605253">
    <property type="component" value="Unassembled WGS sequence"/>
</dbReference>
<dbReference type="InterPro" id="IPR002123">
    <property type="entry name" value="Plipid/glycerol_acylTrfase"/>
</dbReference>
<protein>
    <submittedName>
        <fullName evidence="5">Acyltransferase</fullName>
    </submittedName>
</protein>
<gene>
    <name evidence="5" type="ORF">GCM10011365_06880</name>
</gene>
<evidence type="ECO:0000313" key="6">
    <source>
        <dbReference type="Proteomes" id="UP000605253"/>
    </source>
</evidence>
<dbReference type="SUPFAM" id="SSF69593">
    <property type="entry name" value="Glycerol-3-phosphate (1)-acyltransferase"/>
    <property type="match status" value="1"/>
</dbReference>
<dbReference type="PANTHER" id="PTHR10434">
    <property type="entry name" value="1-ACYL-SN-GLYCEROL-3-PHOSPHATE ACYLTRANSFERASE"/>
    <property type="match status" value="1"/>
</dbReference>